<feature type="transmembrane region" description="Helical" evidence="7">
    <location>
        <begin position="231"/>
        <end position="257"/>
    </location>
</feature>
<comment type="caution">
    <text evidence="9">The sequence shown here is derived from an EMBL/GenBank/DDBJ whole genome shotgun (WGS) entry which is preliminary data.</text>
</comment>
<keyword evidence="4 7" id="KW-1133">Transmembrane helix</keyword>
<feature type="transmembrane region" description="Helical" evidence="7">
    <location>
        <begin position="452"/>
        <end position="471"/>
    </location>
</feature>
<feature type="transmembrane region" description="Helical" evidence="7">
    <location>
        <begin position="338"/>
        <end position="356"/>
    </location>
</feature>
<proteinExistence type="inferred from homology"/>
<evidence type="ECO:0000313" key="9">
    <source>
        <dbReference type="EMBL" id="KAK9819560.1"/>
    </source>
</evidence>
<evidence type="ECO:0000256" key="6">
    <source>
        <dbReference type="SAM" id="MobiDB-lite"/>
    </source>
</evidence>
<feature type="transmembrane region" description="Helical" evidence="7">
    <location>
        <begin position="395"/>
        <end position="415"/>
    </location>
</feature>
<reference evidence="9 10" key="1">
    <citation type="journal article" date="2024" name="Nat. Commun.">
        <title>Phylogenomics reveals the evolutionary origins of lichenization in chlorophyte algae.</title>
        <authorList>
            <person name="Puginier C."/>
            <person name="Libourel C."/>
            <person name="Otte J."/>
            <person name="Skaloud P."/>
            <person name="Haon M."/>
            <person name="Grisel S."/>
            <person name="Petersen M."/>
            <person name="Berrin J.G."/>
            <person name="Delaux P.M."/>
            <person name="Dal Grande F."/>
            <person name="Keller J."/>
        </authorList>
    </citation>
    <scope>NUCLEOTIDE SEQUENCE [LARGE SCALE GENOMIC DNA]</scope>
    <source>
        <strain evidence="9 10">SAG 245.80</strain>
    </source>
</reference>
<feature type="transmembrane region" description="Helical" evidence="7">
    <location>
        <begin position="86"/>
        <end position="110"/>
    </location>
</feature>
<evidence type="ECO:0000256" key="2">
    <source>
        <dbReference type="ARBA" id="ARBA00008572"/>
    </source>
</evidence>
<dbReference type="Proteomes" id="UP001445335">
    <property type="component" value="Unassembled WGS sequence"/>
</dbReference>
<name>A0AAW1QDT2_9CHLO</name>
<keyword evidence="10" id="KW-1185">Reference proteome</keyword>
<dbReference type="GO" id="GO:0005886">
    <property type="term" value="C:plasma membrane"/>
    <property type="evidence" value="ECO:0007669"/>
    <property type="project" value="TreeGrafter"/>
</dbReference>
<keyword evidence="3 7" id="KW-0812">Transmembrane</keyword>
<evidence type="ECO:0000259" key="8">
    <source>
        <dbReference type="Pfam" id="PF13906"/>
    </source>
</evidence>
<comment type="similarity">
    <text evidence="2">Belongs to the amino acid-polyamine-organocation (APC) superfamily. Cationic amino acid transporter (CAT) (TC 2.A.3.3) family.</text>
</comment>
<feature type="transmembrane region" description="Helical" evidence="7">
    <location>
        <begin position="130"/>
        <end position="151"/>
    </location>
</feature>
<feature type="transmembrane region" description="Helical" evidence="7">
    <location>
        <begin position="421"/>
        <end position="440"/>
    </location>
</feature>
<feature type="transmembrane region" description="Helical" evidence="7">
    <location>
        <begin position="46"/>
        <end position="65"/>
    </location>
</feature>
<dbReference type="InterPro" id="IPR002293">
    <property type="entry name" value="AA/rel_permease1"/>
</dbReference>
<feature type="domain" description="Cationic amino acid transporter C-terminal" evidence="8">
    <location>
        <begin position="450"/>
        <end position="498"/>
    </location>
</feature>
<dbReference type="GO" id="GO:0015171">
    <property type="term" value="F:amino acid transmembrane transporter activity"/>
    <property type="evidence" value="ECO:0007669"/>
    <property type="project" value="TreeGrafter"/>
</dbReference>
<dbReference type="PANTHER" id="PTHR43243:SF41">
    <property type="entry name" value="CATIONIC AMINO ACID TRANSPORTER 7, CHLOROPLASTIC"/>
    <property type="match status" value="1"/>
</dbReference>
<feature type="transmembrane region" description="Helical" evidence="7">
    <location>
        <begin position="292"/>
        <end position="317"/>
    </location>
</feature>
<feature type="transmembrane region" description="Helical" evidence="7">
    <location>
        <begin position="362"/>
        <end position="383"/>
    </location>
</feature>
<organism evidence="9 10">
    <name type="scientific">Elliptochloris bilobata</name>
    <dbReference type="NCBI Taxonomy" id="381761"/>
    <lineage>
        <taxon>Eukaryota</taxon>
        <taxon>Viridiplantae</taxon>
        <taxon>Chlorophyta</taxon>
        <taxon>core chlorophytes</taxon>
        <taxon>Trebouxiophyceae</taxon>
        <taxon>Trebouxiophyceae incertae sedis</taxon>
        <taxon>Elliptochloris clade</taxon>
        <taxon>Elliptochloris</taxon>
    </lineage>
</organism>
<evidence type="ECO:0000256" key="7">
    <source>
        <dbReference type="SAM" id="Phobius"/>
    </source>
</evidence>
<evidence type="ECO:0000256" key="5">
    <source>
        <dbReference type="ARBA" id="ARBA00023136"/>
    </source>
</evidence>
<dbReference type="InterPro" id="IPR029485">
    <property type="entry name" value="CAT_C"/>
</dbReference>
<evidence type="ECO:0000256" key="1">
    <source>
        <dbReference type="ARBA" id="ARBA00004141"/>
    </source>
</evidence>
<dbReference type="AlphaFoldDB" id="A0AAW1QDT2"/>
<dbReference type="PANTHER" id="PTHR43243">
    <property type="entry name" value="INNER MEMBRANE TRANSPORTER YGJI-RELATED"/>
    <property type="match status" value="1"/>
</dbReference>
<dbReference type="EMBL" id="JALJOU010000117">
    <property type="protein sequence ID" value="KAK9819560.1"/>
    <property type="molecule type" value="Genomic_DNA"/>
</dbReference>
<evidence type="ECO:0000256" key="3">
    <source>
        <dbReference type="ARBA" id="ARBA00022692"/>
    </source>
</evidence>
<dbReference type="Pfam" id="PF13906">
    <property type="entry name" value="AA_permease_C"/>
    <property type="match status" value="1"/>
</dbReference>
<comment type="subcellular location">
    <subcellularLocation>
        <location evidence="1">Membrane</location>
        <topology evidence="1">Multi-pass membrane protein</topology>
    </subcellularLocation>
</comment>
<evidence type="ECO:0000256" key="4">
    <source>
        <dbReference type="ARBA" id="ARBA00022989"/>
    </source>
</evidence>
<feature type="transmembrane region" description="Helical" evidence="7">
    <location>
        <begin position="201"/>
        <end position="219"/>
    </location>
</feature>
<accession>A0AAW1QDT2</accession>
<dbReference type="Pfam" id="PF13520">
    <property type="entry name" value="AA_permease_2"/>
    <property type="match status" value="1"/>
</dbReference>
<feature type="region of interest" description="Disordered" evidence="6">
    <location>
        <begin position="508"/>
        <end position="565"/>
    </location>
</feature>
<gene>
    <name evidence="9" type="ORF">WJX81_003898</name>
</gene>
<keyword evidence="5 7" id="KW-0472">Membrane</keyword>
<sequence>MFLRARNFVQNTSERVRRRALQAQQLCVFVLTGVAAHDHAGPAVVVSYLVAALAALLSGLAYCEFVVDQPVAGGAFNMVSSTFGELAGWVVACNMILEYTLSVAAVARGFRAYGATLLGLSPDAGLLHAGPLQLDFSALALVLALSAMLAASTADSAAFNAVVTGMNLVVIAYILCAGLPFGRLENLAPFAPSGARGVFGAASVVFFAFIGFDTVACAAEETRNPARDLPIGIVGSLLACSVLYAGLALTLCLMVPAPDIDMSAPFSTAFLAMVRPDSGAVRRLFLVTSARFVSFGAVTGIVTSLLVSLLGQARIYVVLGREGLLPPSLAELHTRRATPVRATWLTGASAGALALVADLETLATMVSVGALFVFLCVSAGVLWRRYRAPAPASCGVLAAQLISICVLSLGTSLAFTLGAPPWAIAGLAGAWLAAVGGLALRPVHFRPEKFRMPLSPLTPSAAILATVHLLGSLGWPAYARFGGWMVLSVVVYCCYSVHGADAHQRELAQAQRSSASEEDGDDEAARMNTAPRSDALELAATKRPRAPPQDPPGGLGTYAVADSED</sequence>
<dbReference type="Gene3D" id="1.20.1740.10">
    <property type="entry name" value="Amino acid/polyamine transporter I"/>
    <property type="match status" value="1"/>
</dbReference>
<feature type="transmembrane region" description="Helical" evidence="7">
    <location>
        <begin position="158"/>
        <end position="181"/>
    </location>
</feature>
<protein>
    <recommendedName>
        <fullName evidence="8">Cationic amino acid transporter C-terminal domain-containing protein</fullName>
    </recommendedName>
</protein>
<evidence type="ECO:0000313" key="10">
    <source>
        <dbReference type="Proteomes" id="UP001445335"/>
    </source>
</evidence>